<evidence type="ECO:0000256" key="4">
    <source>
        <dbReference type="ARBA" id="ARBA00022723"/>
    </source>
</evidence>
<dbReference type="GO" id="GO:0008237">
    <property type="term" value="F:metallopeptidase activity"/>
    <property type="evidence" value="ECO:0007669"/>
    <property type="project" value="UniProtKB-KW"/>
</dbReference>
<keyword evidence="7 11" id="KW-1133">Transmembrane helix</keyword>
<evidence type="ECO:0000259" key="12">
    <source>
        <dbReference type="Pfam" id="PF01435"/>
    </source>
</evidence>
<sequence length="314" mass="33754">MDSGGRRVLLVLTGVLSLAFYAVVAVALAVVVSAVLADPPSLWLVVVGVVGSALVFGYVSYRAGATRLLAALDARYVPPETAPRLHERLDEIAARMGVQRPSVYVAALDAPNALAVGARGGGVVVLDYRLARILRPEELDAILAHELAHLEGYDGLVQTLASSVLQSVAGVAFLALLPVGVLVAGVSRTATYLSARQPAPFRVHLRRTHYRVGQLVVLALLAFTLALRAHSRRRELAADDRAVAVTGDPLALARGLWRIQRASDPYRGLWSSLFVHGDEDALSKLLATHPPMDDRIERLREMAEAGERVPVQIR</sequence>
<keyword evidence="6 10" id="KW-0862">Zinc</keyword>
<evidence type="ECO:0000256" key="7">
    <source>
        <dbReference type="ARBA" id="ARBA00022989"/>
    </source>
</evidence>
<keyword evidence="1" id="KW-1003">Cell membrane</keyword>
<keyword evidence="8 10" id="KW-0482">Metalloprotease</keyword>
<feature type="transmembrane region" description="Helical" evidence="11">
    <location>
        <begin position="42"/>
        <end position="61"/>
    </location>
</feature>
<dbReference type="Proteomes" id="UP001596395">
    <property type="component" value="Unassembled WGS sequence"/>
</dbReference>
<feature type="transmembrane region" description="Helical" evidence="11">
    <location>
        <begin position="168"/>
        <end position="190"/>
    </location>
</feature>
<gene>
    <name evidence="13" type="ORF">ACFQGB_13580</name>
</gene>
<comment type="cofactor">
    <cofactor evidence="10">
        <name>Zn(2+)</name>
        <dbReference type="ChEBI" id="CHEBI:29105"/>
    </cofactor>
    <text evidence="10">Binds 1 zinc ion per subunit.</text>
</comment>
<evidence type="ECO:0000313" key="14">
    <source>
        <dbReference type="Proteomes" id="UP001596395"/>
    </source>
</evidence>
<feature type="domain" description="Peptidase M48" evidence="12">
    <location>
        <begin position="80"/>
        <end position="302"/>
    </location>
</feature>
<keyword evidence="2 10" id="KW-0645">Protease</keyword>
<accession>A0ABD5VJL8</accession>
<dbReference type="RefSeq" id="WP_336350847.1">
    <property type="nucleotide sequence ID" value="NZ_JAZAQL010000002.1"/>
</dbReference>
<comment type="caution">
    <text evidence="13">The sequence shown here is derived from an EMBL/GenBank/DDBJ whole genome shotgun (WGS) entry which is preliminary data.</text>
</comment>
<evidence type="ECO:0000313" key="13">
    <source>
        <dbReference type="EMBL" id="MFC6953898.1"/>
    </source>
</evidence>
<proteinExistence type="inferred from homology"/>
<evidence type="ECO:0000256" key="10">
    <source>
        <dbReference type="RuleBase" id="RU003983"/>
    </source>
</evidence>
<dbReference type="AlphaFoldDB" id="A0ABD5VJL8"/>
<keyword evidence="9 11" id="KW-0472">Membrane</keyword>
<keyword evidence="3 11" id="KW-0812">Transmembrane</keyword>
<evidence type="ECO:0000256" key="8">
    <source>
        <dbReference type="ARBA" id="ARBA00023049"/>
    </source>
</evidence>
<feature type="transmembrane region" description="Helical" evidence="11">
    <location>
        <begin position="210"/>
        <end position="227"/>
    </location>
</feature>
<dbReference type="EC" id="3.4.24.-" evidence="13"/>
<evidence type="ECO:0000256" key="1">
    <source>
        <dbReference type="ARBA" id="ARBA00022475"/>
    </source>
</evidence>
<comment type="similarity">
    <text evidence="10">Belongs to the peptidase M48 family.</text>
</comment>
<dbReference type="Gene3D" id="3.30.2010.10">
    <property type="entry name" value="Metalloproteases ('zincins'), catalytic domain"/>
    <property type="match status" value="1"/>
</dbReference>
<dbReference type="PANTHER" id="PTHR43221:SF2">
    <property type="entry name" value="PROTEASE HTPX HOMOLOG"/>
    <property type="match status" value="1"/>
</dbReference>
<organism evidence="13 14">
    <name type="scientific">Halorubellus litoreus</name>
    <dbReference type="NCBI Taxonomy" id="755308"/>
    <lineage>
        <taxon>Archaea</taxon>
        <taxon>Methanobacteriati</taxon>
        <taxon>Methanobacteriota</taxon>
        <taxon>Stenosarchaea group</taxon>
        <taxon>Halobacteria</taxon>
        <taxon>Halobacteriales</taxon>
        <taxon>Halorubellaceae</taxon>
        <taxon>Halorubellus</taxon>
    </lineage>
</organism>
<evidence type="ECO:0000256" key="11">
    <source>
        <dbReference type="SAM" id="Phobius"/>
    </source>
</evidence>
<dbReference type="PANTHER" id="PTHR43221">
    <property type="entry name" value="PROTEASE HTPX"/>
    <property type="match status" value="1"/>
</dbReference>
<dbReference type="EMBL" id="JBHSXN010000002">
    <property type="protein sequence ID" value="MFC6953898.1"/>
    <property type="molecule type" value="Genomic_DNA"/>
</dbReference>
<keyword evidence="5 10" id="KW-0378">Hydrolase</keyword>
<evidence type="ECO:0000256" key="6">
    <source>
        <dbReference type="ARBA" id="ARBA00022833"/>
    </source>
</evidence>
<evidence type="ECO:0000256" key="5">
    <source>
        <dbReference type="ARBA" id="ARBA00022801"/>
    </source>
</evidence>
<dbReference type="GO" id="GO:0046872">
    <property type="term" value="F:metal ion binding"/>
    <property type="evidence" value="ECO:0007669"/>
    <property type="project" value="UniProtKB-KW"/>
</dbReference>
<dbReference type="GO" id="GO:0006508">
    <property type="term" value="P:proteolysis"/>
    <property type="evidence" value="ECO:0007669"/>
    <property type="project" value="UniProtKB-KW"/>
</dbReference>
<dbReference type="InterPro" id="IPR050083">
    <property type="entry name" value="HtpX_protease"/>
</dbReference>
<evidence type="ECO:0000256" key="3">
    <source>
        <dbReference type="ARBA" id="ARBA00022692"/>
    </source>
</evidence>
<name>A0ABD5VJL8_9EURY</name>
<feature type="transmembrane region" description="Helical" evidence="11">
    <location>
        <begin position="9"/>
        <end position="36"/>
    </location>
</feature>
<reference evidence="13 14" key="1">
    <citation type="journal article" date="2019" name="Int. J. Syst. Evol. Microbiol.">
        <title>The Global Catalogue of Microorganisms (GCM) 10K type strain sequencing project: providing services to taxonomists for standard genome sequencing and annotation.</title>
        <authorList>
            <consortium name="The Broad Institute Genomics Platform"/>
            <consortium name="The Broad Institute Genome Sequencing Center for Infectious Disease"/>
            <person name="Wu L."/>
            <person name="Ma J."/>
        </authorList>
    </citation>
    <scope>NUCLEOTIDE SEQUENCE [LARGE SCALE GENOMIC DNA]</scope>
    <source>
        <strain evidence="13 14">GX26</strain>
    </source>
</reference>
<protein>
    <submittedName>
        <fullName evidence="13">M48 family metallopeptidase</fullName>
        <ecNumber evidence="13">3.4.24.-</ecNumber>
    </submittedName>
</protein>
<dbReference type="Pfam" id="PF01435">
    <property type="entry name" value="Peptidase_M48"/>
    <property type="match status" value="1"/>
</dbReference>
<keyword evidence="14" id="KW-1185">Reference proteome</keyword>
<keyword evidence="4" id="KW-0479">Metal-binding</keyword>
<dbReference type="InterPro" id="IPR001915">
    <property type="entry name" value="Peptidase_M48"/>
</dbReference>
<evidence type="ECO:0000256" key="9">
    <source>
        <dbReference type="ARBA" id="ARBA00023136"/>
    </source>
</evidence>
<evidence type="ECO:0000256" key="2">
    <source>
        <dbReference type="ARBA" id="ARBA00022670"/>
    </source>
</evidence>